<organism evidence="1 2">
    <name type="scientific">Staphylococcus warneri</name>
    <dbReference type="NCBI Taxonomy" id="1292"/>
    <lineage>
        <taxon>Bacteria</taxon>
        <taxon>Bacillati</taxon>
        <taxon>Bacillota</taxon>
        <taxon>Bacilli</taxon>
        <taxon>Bacillales</taxon>
        <taxon>Staphylococcaceae</taxon>
        <taxon>Staphylococcus</taxon>
    </lineage>
</organism>
<sequence>MLRRDIHGEKRDINILSSVVNGALGIVTQPVKPLEDIEAEDIVVYTISPIIPPLDERWVLLDTYHHPDAHEVMYEAGIVENDIVTMIAVGNNLHPCVRLTDDAYQYYLEQQDEKEVEV</sequence>
<evidence type="ECO:0000313" key="2">
    <source>
        <dbReference type="Proteomes" id="UP000481807"/>
    </source>
</evidence>
<proteinExistence type="predicted"/>
<dbReference type="Proteomes" id="UP000481807">
    <property type="component" value="Unassembled WGS sequence"/>
</dbReference>
<comment type="caution">
    <text evidence="1">The sequence shown here is derived from an EMBL/GenBank/DDBJ whole genome shotgun (WGS) entry which is preliminary data.</text>
</comment>
<protein>
    <submittedName>
        <fullName evidence="1">Uncharacterized protein</fullName>
    </submittedName>
</protein>
<evidence type="ECO:0000313" key="1">
    <source>
        <dbReference type="EMBL" id="NBH31801.1"/>
    </source>
</evidence>
<dbReference type="AlphaFoldDB" id="A0AB36BIA6"/>
<name>A0AB36BIA6_STAWA</name>
<reference evidence="1 2" key="1">
    <citation type="submission" date="2018-08" db="EMBL/GenBank/DDBJ databases">
        <title>Murine metabolic-syndrome-specific gut microbial biobank.</title>
        <authorList>
            <person name="Liu C."/>
        </authorList>
    </citation>
    <scope>NUCLEOTIDE SEQUENCE [LARGE SCALE GENOMIC DNA]</scope>
    <source>
        <strain evidence="1 2">1XD21-27</strain>
    </source>
</reference>
<accession>A0AB36BIA6</accession>
<dbReference type="RefSeq" id="WP_160175668.1">
    <property type="nucleotide sequence ID" value="NZ_QXWP01000015.1"/>
</dbReference>
<dbReference type="EMBL" id="QXWP01000015">
    <property type="protein sequence ID" value="NBH31801.1"/>
    <property type="molecule type" value="Genomic_DNA"/>
</dbReference>
<gene>
    <name evidence="1" type="ORF">D3Z30_12745</name>
</gene>